<sequence length="60" mass="7138">MIESPCIRQCCLDDNDICCGCYRHITEITGWQKLTMDEKENVLSRCDMRKKNHTFTEPRK</sequence>
<dbReference type="InterPro" id="IPR010710">
    <property type="entry name" value="DUF1289"/>
</dbReference>
<protein>
    <submittedName>
        <fullName evidence="1">DUF1289 domain-containing protein</fullName>
    </submittedName>
</protein>
<dbReference type="Pfam" id="PF06945">
    <property type="entry name" value="DUF1289"/>
    <property type="match status" value="1"/>
</dbReference>
<dbReference type="PANTHER" id="PTHR35175:SF2">
    <property type="entry name" value="DUF1289 DOMAIN-CONTAINING PROTEIN"/>
    <property type="match status" value="1"/>
</dbReference>
<dbReference type="RefSeq" id="WP_315947456.1">
    <property type="nucleotide sequence ID" value="NZ_JAWCUA010000010.1"/>
</dbReference>
<proteinExistence type="predicted"/>
<organism evidence="1 2">
    <name type="scientific">Psychrosphaera aquimarina</name>
    <dbReference type="NCBI Taxonomy" id="2044854"/>
    <lineage>
        <taxon>Bacteria</taxon>
        <taxon>Pseudomonadati</taxon>
        <taxon>Pseudomonadota</taxon>
        <taxon>Gammaproteobacteria</taxon>
        <taxon>Alteromonadales</taxon>
        <taxon>Pseudoalteromonadaceae</taxon>
        <taxon>Psychrosphaera</taxon>
    </lineage>
</organism>
<dbReference type="Proteomes" id="UP001257914">
    <property type="component" value="Unassembled WGS sequence"/>
</dbReference>
<dbReference type="EMBL" id="JAWCUA010000010">
    <property type="protein sequence ID" value="MDU0113860.1"/>
    <property type="molecule type" value="Genomic_DNA"/>
</dbReference>
<comment type="caution">
    <text evidence="1">The sequence shown here is derived from an EMBL/GenBank/DDBJ whole genome shotgun (WGS) entry which is preliminary data.</text>
</comment>
<keyword evidence="2" id="KW-1185">Reference proteome</keyword>
<accession>A0ABU3R2H0</accession>
<dbReference type="PANTHER" id="PTHR35175">
    <property type="entry name" value="DUF1289 DOMAIN-CONTAINING PROTEIN"/>
    <property type="match status" value="1"/>
</dbReference>
<evidence type="ECO:0000313" key="1">
    <source>
        <dbReference type="EMBL" id="MDU0113860.1"/>
    </source>
</evidence>
<gene>
    <name evidence="1" type="ORF">RT723_12800</name>
</gene>
<reference evidence="1 2" key="1">
    <citation type="submission" date="2023-10" db="EMBL/GenBank/DDBJ databases">
        <title>Psychrosphaera aquimaarina strain SW33 isolated from seawater.</title>
        <authorList>
            <person name="Bayburt H."/>
            <person name="Kim J.M."/>
            <person name="Choi B.J."/>
            <person name="Jeon C.O."/>
        </authorList>
    </citation>
    <scope>NUCLEOTIDE SEQUENCE [LARGE SCALE GENOMIC DNA]</scope>
    <source>
        <strain evidence="1 2">KCTC 52743</strain>
    </source>
</reference>
<evidence type="ECO:0000313" key="2">
    <source>
        <dbReference type="Proteomes" id="UP001257914"/>
    </source>
</evidence>
<name>A0ABU3R2H0_9GAMM</name>